<protein>
    <submittedName>
        <fullName evidence="3">Helix-turn-helix domain-containing protein</fullName>
    </submittedName>
</protein>
<sequence length="101" mass="11656">MNVPTYEEFEALQKQLSELRQQVRYLMGNQLTWLTIEQATKALNCSRATLHRLTKQQKLIPRYQNKKPLYEVAQVRAFIESTRVSPGAANKRILAATHATI</sequence>
<dbReference type="Proteomes" id="UP001597512">
    <property type="component" value="Unassembled WGS sequence"/>
</dbReference>
<dbReference type="EMBL" id="JBHUOM010000023">
    <property type="protein sequence ID" value="MFD2936280.1"/>
    <property type="molecule type" value="Genomic_DNA"/>
</dbReference>
<evidence type="ECO:0000313" key="3">
    <source>
        <dbReference type="EMBL" id="MFD2936280.1"/>
    </source>
</evidence>
<organism evidence="3 4">
    <name type="scientific">Spirosoma flavum</name>
    <dbReference type="NCBI Taxonomy" id="2048557"/>
    <lineage>
        <taxon>Bacteria</taxon>
        <taxon>Pseudomonadati</taxon>
        <taxon>Bacteroidota</taxon>
        <taxon>Cytophagia</taxon>
        <taxon>Cytophagales</taxon>
        <taxon>Cytophagaceae</taxon>
        <taxon>Spirosoma</taxon>
    </lineage>
</organism>
<keyword evidence="4" id="KW-1185">Reference proteome</keyword>
<name>A0ABW6AQX6_9BACT</name>
<dbReference type="RefSeq" id="WP_381504940.1">
    <property type="nucleotide sequence ID" value="NZ_JBHUOM010000023.1"/>
</dbReference>
<dbReference type="InterPro" id="IPR041657">
    <property type="entry name" value="HTH_17"/>
</dbReference>
<evidence type="ECO:0000313" key="4">
    <source>
        <dbReference type="Proteomes" id="UP001597512"/>
    </source>
</evidence>
<feature type="domain" description="Helix-turn-helix" evidence="2">
    <location>
        <begin position="33"/>
        <end position="82"/>
    </location>
</feature>
<proteinExistence type="predicted"/>
<reference evidence="4" key="1">
    <citation type="journal article" date="2019" name="Int. J. Syst. Evol. Microbiol.">
        <title>The Global Catalogue of Microorganisms (GCM) 10K type strain sequencing project: providing services to taxonomists for standard genome sequencing and annotation.</title>
        <authorList>
            <consortium name="The Broad Institute Genomics Platform"/>
            <consortium name="The Broad Institute Genome Sequencing Center for Infectious Disease"/>
            <person name="Wu L."/>
            <person name="Ma J."/>
        </authorList>
    </citation>
    <scope>NUCLEOTIDE SEQUENCE [LARGE SCALE GENOMIC DNA]</scope>
    <source>
        <strain evidence="4">KCTC 52490</strain>
    </source>
</reference>
<evidence type="ECO:0000259" key="2">
    <source>
        <dbReference type="Pfam" id="PF12728"/>
    </source>
</evidence>
<comment type="caution">
    <text evidence="3">The sequence shown here is derived from an EMBL/GenBank/DDBJ whole genome shotgun (WGS) entry which is preliminary data.</text>
</comment>
<keyword evidence="1" id="KW-0175">Coiled coil</keyword>
<dbReference type="InterPro" id="IPR009061">
    <property type="entry name" value="DNA-bd_dom_put_sf"/>
</dbReference>
<gene>
    <name evidence="3" type="ORF">ACFS25_21040</name>
</gene>
<feature type="coiled-coil region" evidence="1">
    <location>
        <begin position="9"/>
        <end position="56"/>
    </location>
</feature>
<accession>A0ABW6AQX6</accession>
<dbReference type="SUPFAM" id="SSF46955">
    <property type="entry name" value="Putative DNA-binding domain"/>
    <property type="match status" value="1"/>
</dbReference>
<evidence type="ECO:0000256" key="1">
    <source>
        <dbReference type="SAM" id="Coils"/>
    </source>
</evidence>
<dbReference type="Pfam" id="PF12728">
    <property type="entry name" value="HTH_17"/>
    <property type="match status" value="1"/>
</dbReference>